<dbReference type="STRING" id="1561998.A0A1I7UY51"/>
<feature type="region of interest" description="Disordered" evidence="1">
    <location>
        <begin position="1"/>
        <end position="28"/>
    </location>
</feature>
<dbReference type="eggNOG" id="ENOG502TDKN">
    <property type="taxonomic scope" value="Eukaryota"/>
</dbReference>
<evidence type="ECO:0000256" key="2">
    <source>
        <dbReference type="SAM" id="Phobius"/>
    </source>
</evidence>
<keyword evidence="2" id="KW-0812">Transmembrane</keyword>
<keyword evidence="2" id="KW-0472">Membrane</keyword>
<name>A0A1I7UY51_9PELO</name>
<feature type="compositionally biased region" description="Polar residues" evidence="1">
    <location>
        <begin position="142"/>
        <end position="153"/>
    </location>
</feature>
<reference evidence="4" key="1">
    <citation type="submission" date="2016-11" db="UniProtKB">
        <authorList>
            <consortium name="WormBaseParasite"/>
        </authorList>
    </citation>
    <scope>IDENTIFICATION</scope>
</reference>
<evidence type="ECO:0000256" key="1">
    <source>
        <dbReference type="SAM" id="MobiDB-lite"/>
    </source>
</evidence>
<feature type="compositionally biased region" description="Polar residues" evidence="1">
    <location>
        <begin position="223"/>
        <end position="250"/>
    </location>
</feature>
<dbReference type="Proteomes" id="UP000095282">
    <property type="component" value="Unplaced"/>
</dbReference>
<sequence length="250" mass="27862">MSSADGFLLSQPSESSTQKKELNNEQIHAPLNKLSSDEVKELTETMRSCTTEVTMTRGLPITGAILGSLYFARTRLPAQYHFGPKGWPFYAIMGIASLTASNLMFMGTCRDRIKPRIDQLWDKYNLAKSSTSYDDIRRQNRNETSGNPTIRSDSIQEKFGSAPQRAENQNPYDYTYSPPSSEDHSISSYGDSFTTYKPLIGETSEFQQPPRVRRPPPPVSSQFTSDESFISGTPSGQKSASDKNSGYSFS</sequence>
<feature type="transmembrane region" description="Helical" evidence="2">
    <location>
        <begin position="87"/>
        <end position="106"/>
    </location>
</feature>
<accession>A0A1I7UY51</accession>
<feature type="region of interest" description="Disordered" evidence="1">
    <location>
        <begin position="135"/>
        <end position="250"/>
    </location>
</feature>
<dbReference type="AlphaFoldDB" id="A0A1I7UY51"/>
<proteinExistence type="predicted"/>
<dbReference type="WBParaSite" id="Csp11.Scaffold630.g20505.t1">
    <property type="protein sequence ID" value="Csp11.Scaffold630.g20505.t1"/>
    <property type="gene ID" value="Csp11.Scaffold630.g20505"/>
</dbReference>
<protein>
    <submittedName>
        <fullName evidence="4">OCIA domain-containing protein</fullName>
    </submittedName>
</protein>
<evidence type="ECO:0000313" key="4">
    <source>
        <dbReference type="WBParaSite" id="Csp11.Scaffold630.g20505.t1"/>
    </source>
</evidence>
<keyword evidence="2" id="KW-1133">Transmembrane helix</keyword>
<keyword evidence="3" id="KW-1185">Reference proteome</keyword>
<organism evidence="3 4">
    <name type="scientific">Caenorhabditis tropicalis</name>
    <dbReference type="NCBI Taxonomy" id="1561998"/>
    <lineage>
        <taxon>Eukaryota</taxon>
        <taxon>Metazoa</taxon>
        <taxon>Ecdysozoa</taxon>
        <taxon>Nematoda</taxon>
        <taxon>Chromadorea</taxon>
        <taxon>Rhabditida</taxon>
        <taxon>Rhabditina</taxon>
        <taxon>Rhabditomorpha</taxon>
        <taxon>Rhabditoidea</taxon>
        <taxon>Rhabditidae</taxon>
        <taxon>Peloderinae</taxon>
        <taxon>Caenorhabditis</taxon>
    </lineage>
</organism>
<evidence type="ECO:0000313" key="3">
    <source>
        <dbReference type="Proteomes" id="UP000095282"/>
    </source>
</evidence>